<evidence type="ECO:0000256" key="3">
    <source>
        <dbReference type="ARBA" id="ARBA00022989"/>
    </source>
</evidence>
<dbReference type="OrthoDB" id="3263296at2759"/>
<dbReference type="GO" id="GO:0071944">
    <property type="term" value="C:cell periphery"/>
    <property type="evidence" value="ECO:0007669"/>
    <property type="project" value="UniProtKB-ARBA"/>
</dbReference>
<evidence type="ECO:0000256" key="6">
    <source>
        <dbReference type="SAM" id="Phobius"/>
    </source>
</evidence>
<feature type="transmembrane region" description="Helical" evidence="6">
    <location>
        <begin position="185"/>
        <end position="207"/>
    </location>
</feature>
<dbReference type="GO" id="GO:0016020">
    <property type="term" value="C:membrane"/>
    <property type="evidence" value="ECO:0007669"/>
    <property type="project" value="UniProtKB-SubCell"/>
</dbReference>
<dbReference type="PANTHER" id="PTHR15549">
    <property type="entry name" value="PAIRED IMMUNOGLOBULIN-LIKE TYPE 2 RECEPTOR"/>
    <property type="match status" value="1"/>
</dbReference>
<dbReference type="Proteomes" id="UP000807025">
    <property type="component" value="Unassembled WGS sequence"/>
</dbReference>
<evidence type="ECO:0000313" key="7">
    <source>
        <dbReference type="EMBL" id="KAF9497779.1"/>
    </source>
</evidence>
<evidence type="ECO:0000313" key="8">
    <source>
        <dbReference type="Proteomes" id="UP000807025"/>
    </source>
</evidence>
<dbReference type="PANTHER" id="PTHR15549:SF33">
    <property type="entry name" value="MEMBRANE PROTEIN WSC4, PUTATIVE (AFU_ORTHOLOGUE AFUA_5G09020)-RELATED"/>
    <property type="match status" value="1"/>
</dbReference>
<evidence type="ECO:0000256" key="1">
    <source>
        <dbReference type="ARBA" id="ARBA00004167"/>
    </source>
</evidence>
<name>A0A9P6A1B0_PLEER</name>
<comment type="caution">
    <text evidence="7">The sequence shown here is derived from an EMBL/GenBank/DDBJ whole genome shotgun (WGS) entry which is preliminary data.</text>
</comment>
<gene>
    <name evidence="7" type="ORF">BDN71DRAFT_530570</name>
</gene>
<comment type="subcellular location">
    <subcellularLocation>
        <location evidence="1">Membrane</location>
        <topology evidence="1">Single-pass membrane protein</topology>
    </subcellularLocation>
</comment>
<sequence>MAYHQDFTRKRASHNRLLARQESSTPALPVSSSPPTNPPEEPSPTPTPPAPAPAPPSSTPPSSRVTPTPTPLANNNNNQESSRARPSSTTTPNVTTPSTTATSATTTTSSSSVETTESSSSSSVSSITVSSSTTGITTLPLASPATRQTSSFSTLPRTTFVNTASISSATSSATPEVSGALNTGAIVGGIAGGLVGIGLLVVLVMFLMRRLRRRSYDDDQFDSVTFRRSAVLLDDRASKGDNYDTFNPRPPSMIQRKLDNQNVAPSPVPQGAYANYDNYGYGAQDYAQQGQGYNGGYNNGYNNGYTQNYANNVSDHGHSGYTPPHPYAQDPVPLSNPYNGGLAVPAARATTRTGAPRDSRVISRVDDEDVYGGI</sequence>
<dbReference type="AlphaFoldDB" id="A0A9P6A1B0"/>
<keyword evidence="4 6" id="KW-0472">Membrane</keyword>
<feature type="compositionally biased region" description="Pro residues" evidence="5">
    <location>
        <begin position="35"/>
        <end position="59"/>
    </location>
</feature>
<protein>
    <submittedName>
        <fullName evidence="7">Uncharacterized protein</fullName>
    </submittedName>
</protein>
<feature type="compositionally biased region" description="Low complexity" evidence="5">
    <location>
        <begin position="84"/>
        <end position="138"/>
    </location>
</feature>
<organism evidence="7 8">
    <name type="scientific">Pleurotus eryngii</name>
    <name type="common">Boletus of the steppes</name>
    <dbReference type="NCBI Taxonomy" id="5323"/>
    <lineage>
        <taxon>Eukaryota</taxon>
        <taxon>Fungi</taxon>
        <taxon>Dikarya</taxon>
        <taxon>Basidiomycota</taxon>
        <taxon>Agaricomycotina</taxon>
        <taxon>Agaricomycetes</taxon>
        <taxon>Agaricomycetidae</taxon>
        <taxon>Agaricales</taxon>
        <taxon>Pleurotineae</taxon>
        <taxon>Pleurotaceae</taxon>
        <taxon>Pleurotus</taxon>
    </lineage>
</organism>
<keyword evidence="8" id="KW-1185">Reference proteome</keyword>
<feature type="region of interest" description="Disordered" evidence="5">
    <location>
        <begin position="1"/>
        <end position="151"/>
    </location>
</feature>
<dbReference type="InterPro" id="IPR051694">
    <property type="entry name" value="Immunoregulatory_rcpt-like"/>
</dbReference>
<accession>A0A9P6A1B0</accession>
<evidence type="ECO:0000256" key="5">
    <source>
        <dbReference type="SAM" id="MobiDB-lite"/>
    </source>
</evidence>
<reference evidence="7" key="1">
    <citation type="submission" date="2020-11" db="EMBL/GenBank/DDBJ databases">
        <authorList>
            <consortium name="DOE Joint Genome Institute"/>
            <person name="Ahrendt S."/>
            <person name="Riley R."/>
            <person name="Andreopoulos W."/>
            <person name="Labutti K."/>
            <person name="Pangilinan J."/>
            <person name="Ruiz-Duenas F.J."/>
            <person name="Barrasa J.M."/>
            <person name="Sanchez-Garcia M."/>
            <person name="Camarero S."/>
            <person name="Miyauchi S."/>
            <person name="Serrano A."/>
            <person name="Linde D."/>
            <person name="Babiker R."/>
            <person name="Drula E."/>
            <person name="Ayuso-Fernandez I."/>
            <person name="Pacheco R."/>
            <person name="Padilla G."/>
            <person name="Ferreira P."/>
            <person name="Barriuso J."/>
            <person name="Kellner H."/>
            <person name="Castanera R."/>
            <person name="Alfaro M."/>
            <person name="Ramirez L."/>
            <person name="Pisabarro A.G."/>
            <person name="Kuo A."/>
            <person name="Tritt A."/>
            <person name="Lipzen A."/>
            <person name="He G."/>
            <person name="Yan M."/>
            <person name="Ng V."/>
            <person name="Cullen D."/>
            <person name="Martin F."/>
            <person name="Rosso M.-N."/>
            <person name="Henrissat B."/>
            <person name="Hibbett D."/>
            <person name="Martinez A.T."/>
            <person name="Grigoriev I.V."/>
        </authorList>
    </citation>
    <scope>NUCLEOTIDE SEQUENCE</scope>
    <source>
        <strain evidence="7">ATCC 90797</strain>
    </source>
</reference>
<keyword evidence="3 6" id="KW-1133">Transmembrane helix</keyword>
<feature type="region of interest" description="Disordered" evidence="5">
    <location>
        <begin position="316"/>
        <end position="340"/>
    </location>
</feature>
<dbReference type="EMBL" id="MU154541">
    <property type="protein sequence ID" value="KAF9497779.1"/>
    <property type="molecule type" value="Genomic_DNA"/>
</dbReference>
<keyword evidence="2 6" id="KW-0812">Transmembrane</keyword>
<evidence type="ECO:0000256" key="2">
    <source>
        <dbReference type="ARBA" id="ARBA00022692"/>
    </source>
</evidence>
<evidence type="ECO:0000256" key="4">
    <source>
        <dbReference type="ARBA" id="ARBA00023136"/>
    </source>
</evidence>
<proteinExistence type="predicted"/>